<gene>
    <name evidence="3" type="ORF">FHX48_001220</name>
</gene>
<sequence length="200" mass="20657">MTARARLISVLAVLSAGALGIISSTQTWLSVTVADGSSSSLPVSGAATIPVLAPLSLAVLAAGAALSIIGLVLRYIFGVLTLVIAGGLSYATAQVAFAPPVTAVSSTVTEATGISGIDAITDLVSDIVVTPWPFISLLAWIILIFGSIFMLFTARRWNRGGRRYDTAARREVDDGKPLDSIDSWDGLSRGDDPTAPGDAR</sequence>
<accession>A0A7W3PLN9</accession>
<evidence type="ECO:0000313" key="3">
    <source>
        <dbReference type="EMBL" id="MBA8816147.1"/>
    </source>
</evidence>
<name>A0A7W3PLN9_9MICO</name>
<dbReference type="AlphaFoldDB" id="A0A7W3PLN9"/>
<comment type="caution">
    <text evidence="3">The sequence shown here is derived from an EMBL/GenBank/DDBJ whole genome shotgun (WGS) entry which is preliminary data.</text>
</comment>
<evidence type="ECO:0000256" key="1">
    <source>
        <dbReference type="SAM" id="MobiDB-lite"/>
    </source>
</evidence>
<evidence type="ECO:0000256" key="2">
    <source>
        <dbReference type="SAM" id="Phobius"/>
    </source>
</evidence>
<dbReference type="Pfam" id="PF09534">
    <property type="entry name" value="Trp_oprn_chp"/>
    <property type="match status" value="1"/>
</dbReference>
<proteinExistence type="predicted"/>
<feature type="transmembrane region" description="Helical" evidence="2">
    <location>
        <begin position="76"/>
        <end position="97"/>
    </location>
</feature>
<feature type="transmembrane region" description="Helical" evidence="2">
    <location>
        <begin position="48"/>
        <end position="69"/>
    </location>
</feature>
<dbReference type="Proteomes" id="UP000526083">
    <property type="component" value="Unassembled WGS sequence"/>
</dbReference>
<organism evidence="3 4">
    <name type="scientific">Microbacterium halimionae</name>
    <dbReference type="NCBI Taxonomy" id="1526413"/>
    <lineage>
        <taxon>Bacteria</taxon>
        <taxon>Bacillati</taxon>
        <taxon>Actinomycetota</taxon>
        <taxon>Actinomycetes</taxon>
        <taxon>Micrococcales</taxon>
        <taxon>Microbacteriaceae</taxon>
        <taxon>Microbacterium</taxon>
    </lineage>
</organism>
<feature type="region of interest" description="Disordered" evidence="1">
    <location>
        <begin position="175"/>
        <end position="200"/>
    </location>
</feature>
<keyword evidence="2" id="KW-0472">Membrane</keyword>
<keyword evidence="2" id="KW-1133">Transmembrane helix</keyword>
<dbReference type="RefSeq" id="WP_167049752.1">
    <property type="nucleotide sequence ID" value="NZ_JAAOZB010000002.1"/>
</dbReference>
<dbReference type="EMBL" id="JACGWY010000002">
    <property type="protein sequence ID" value="MBA8816147.1"/>
    <property type="molecule type" value="Genomic_DNA"/>
</dbReference>
<reference evidence="3 4" key="1">
    <citation type="submission" date="2020-07" db="EMBL/GenBank/DDBJ databases">
        <title>Sequencing the genomes of 1000 actinobacteria strains.</title>
        <authorList>
            <person name="Klenk H.-P."/>
        </authorList>
    </citation>
    <scope>NUCLEOTIDE SEQUENCE [LARGE SCALE GENOMIC DNA]</scope>
    <source>
        <strain evidence="3 4">DSM 27576</strain>
    </source>
</reference>
<dbReference type="InterPro" id="IPR019051">
    <property type="entry name" value="Trp_biosyn_TM_oprn/chp"/>
</dbReference>
<protein>
    <submittedName>
        <fullName evidence="3">Putative membrane protein (TIGR02234 family)</fullName>
    </submittedName>
</protein>
<evidence type="ECO:0000313" key="4">
    <source>
        <dbReference type="Proteomes" id="UP000526083"/>
    </source>
</evidence>
<keyword evidence="2" id="KW-0812">Transmembrane</keyword>
<keyword evidence="4" id="KW-1185">Reference proteome</keyword>
<feature type="transmembrane region" description="Helical" evidence="2">
    <location>
        <begin position="132"/>
        <end position="154"/>
    </location>
</feature>